<comment type="caution">
    <text evidence="2">The sequence shown here is derived from an EMBL/GenBank/DDBJ whole genome shotgun (WGS) entry which is preliminary data.</text>
</comment>
<reference evidence="2 3" key="1">
    <citation type="submission" date="2020-04" db="EMBL/GenBank/DDBJ databases">
        <title>Draft genome of Pyxidicoccus fallax type strain.</title>
        <authorList>
            <person name="Whitworth D.E."/>
        </authorList>
    </citation>
    <scope>NUCLEOTIDE SEQUENCE [LARGE SCALE GENOMIC DNA]</scope>
    <source>
        <strain evidence="2 3">DSM 14698</strain>
    </source>
</reference>
<dbReference type="EMBL" id="JABBJJ010000042">
    <property type="protein sequence ID" value="NMO15585.1"/>
    <property type="molecule type" value="Genomic_DNA"/>
</dbReference>
<dbReference type="InterPro" id="IPR050811">
    <property type="entry name" value="Phosphate_ABC_transporter"/>
</dbReference>
<feature type="signal peptide" evidence="1">
    <location>
        <begin position="1"/>
        <end position="28"/>
    </location>
</feature>
<evidence type="ECO:0000313" key="3">
    <source>
        <dbReference type="Proteomes" id="UP000518300"/>
    </source>
</evidence>
<feature type="chain" id="PRO_5033017414" description="PBP domain-containing protein" evidence="1">
    <location>
        <begin position="29"/>
        <end position="412"/>
    </location>
</feature>
<dbReference type="RefSeq" id="WP_169344874.1">
    <property type="nucleotide sequence ID" value="NZ_JABBJJ010000042.1"/>
</dbReference>
<evidence type="ECO:0000256" key="1">
    <source>
        <dbReference type="SAM" id="SignalP"/>
    </source>
</evidence>
<keyword evidence="1" id="KW-0732">Signal</keyword>
<dbReference type="Proteomes" id="UP000518300">
    <property type="component" value="Unassembled WGS sequence"/>
</dbReference>
<gene>
    <name evidence="2" type="ORF">HG543_12080</name>
</gene>
<name>A0A848LFA9_9BACT</name>
<sequence>MSPFAFRRGPPCALVVFTAVLASTSALAQTKEPTISCPSTNVVYVAGSSAVRSFLTVVAPLLAQDTPAYSIVYQSQGSCTGVTAIFSTDPSRRIIKDIPASGSRAANYAILLKPDGTSQECSLPPEGVTVDVGVSDVYASTCGVEAPTGVQISDYEGPIQPMTFVVPVNSTQRSISAEAAYMAFGMGGNQGKAAPWVEPSLFFVRNASSGTQQMIARAISVPADKWWGVDRGGSDGVRRNMSLLDTSRSEQAIGILSTDVADEERASLRILAFQARGQKCGFLPDSTPFAKDKANVRDGHYPIWGPVHFYTRVENGLPTPAAGALVSRFAAPQLAQPLLEAIIDKHLVPKCAMKVRRSTEMGPLSPITTGLRCGCFFDKVANGATSCTPCAGPGDCPSSAPSCNYGFCEQGG</sequence>
<protein>
    <recommendedName>
        <fullName evidence="4">PBP domain-containing protein</fullName>
    </recommendedName>
</protein>
<accession>A0A848LFA9</accession>
<evidence type="ECO:0008006" key="4">
    <source>
        <dbReference type="Google" id="ProtNLM"/>
    </source>
</evidence>
<dbReference type="SUPFAM" id="SSF53850">
    <property type="entry name" value="Periplasmic binding protein-like II"/>
    <property type="match status" value="1"/>
</dbReference>
<evidence type="ECO:0000313" key="2">
    <source>
        <dbReference type="EMBL" id="NMO15585.1"/>
    </source>
</evidence>
<dbReference type="PANTHER" id="PTHR30570:SF1">
    <property type="entry name" value="PHOSPHATE-BINDING PROTEIN PSTS"/>
    <property type="match status" value="1"/>
</dbReference>
<keyword evidence="3" id="KW-1185">Reference proteome</keyword>
<dbReference type="PANTHER" id="PTHR30570">
    <property type="entry name" value="PERIPLASMIC PHOSPHATE BINDING COMPONENT OF PHOSPHATE ABC TRANSPORTER"/>
    <property type="match status" value="1"/>
</dbReference>
<organism evidence="2 3">
    <name type="scientific">Pyxidicoccus fallax</name>
    <dbReference type="NCBI Taxonomy" id="394095"/>
    <lineage>
        <taxon>Bacteria</taxon>
        <taxon>Pseudomonadati</taxon>
        <taxon>Myxococcota</taxon>
        <taxon>Myxococcia</taxon>
        <taxon>Myxococcales</taxon>
        <taxon>Cystobacterineae</taxon>
        <taxon>Myxococcaceae</taxon>
        <taxon>Pyxidicoccus</taxon>
    </lineage>
</organism>
<proteinExistence type="predicted"/>
<dbReference type="AlphaFoldDB" id="A0A848LFA9"/>